<evidence type="ECO:0000313" key="3">
    <source>
        <dbReference type="Proteomes" id="UP001151760"/>
    </source>
</evidence>
<reference evidence="2" key="2">
    <citation type="submission" date="2022-01" db="EMBL/GenBank/DDBJ databases">
        <authorList>
            <person name="Yamashiro T."/>
            <person name="Shiraishi A."/>
            <person name="Satake H."/>
            <person name="Nakayama K."/>
        </authorList>
    </citation>
    <scope>NUCLEOTIDE SEQUENCE</scope>
</reference>
<comment type="caution">
    <text evidence="2">The sequence shown here is derived from an EMBL/GenBank/DDBJ whole genome shotgun (WGS) entry which is preliminary data.</text>
</comment>
<evidence type="ECO:0000313" key="2">
    <source>
        <dbReference type="EMBL" id="GJT24127.1"/>
    </source>
</evidence>
<protein>
    <submittedName>
        <fullName evidence="2">Uncharacterized protein</fullName>
    </submittedName>
</protein>
<keyword evidence="1" id="KW-0472">Membrane</keyword>
<reference evidence="2" key="1">
    <citation type="journal article" date="2022" name="Int. J. Mol. Sci.">
        <title>Draft Genome of Tanacetum Coccineum: Genomic Comparison of Closely Related Tanacetum-Family Plants.</title>
        <authorList>
            <person name="Yamashiro T."/>
            <person name="Shiraishi A."/>
            <person name="Nakayama K."/>
            <person name="Satake H."/>
        </authorList>
    </citation>
    <scope>NUCLEOTIDE SEQUENCE</scope>
</reference>
<gene>
    <name evidence="2" type="ORF">Tco_0894064</name>
</gene>
<sequence>MVIEGEVLNDFLRFVGVLIAEFSAGSAVNLVLKMKGDMIIKFLDLEPTIDAMMRDFLEVLRSFPVEIIEQGIR</sequence>
<feature type="transmembrane region" description="Helical" evidence="1">
    <location>
        <begin position="12"/>
        <end position="32"/>
    </location>
</feature>
<dbReference type="Proteomes" id="UP001151760">
    <property type="component" value="Unassembled WGS sequence"/>
</dbReference>
<accession>A0ABQ5CC57</accession>
<keyword evidence="1" id="KW-0812">Transmembrane</keyword>
<dbReference type="EMBL" id="BQNB010014111">
    <property type="protein sequence ID" value="GJT24127.1"/>
    <property type="molecule type" value="Genomic_DNA"/>
</dbReference>
<proteinExistence type="predicted"/>
<organism evidence="2 3">
    <name type="scientific">Tanacetum coccineum</name>
    <dbReference type="NCBI Taxonomy" id="301880"/>
    <lineage>
        <taxon>Eukaryota</taxon>
        <taxon>Viridiplantae</taxon>
        <taxon>Streptophyta</taxon>
        <taxon>Embryophyta</taxon>
        <taxon>Tracheophyta</taxon>
        <taxon>Spermatophyta</taxon>
        <taxon>Magnoliopsida</taxon>
        <taxon>eudicotyledons</taxon>
        <taxon>Gunneridae</taxon>
        <taxon>Pentapetalae</taxon>
        <taxon>asterids</taxon>
        <taxon>campanulids</taxon>
        <taxon>Asterales</taxon>
        <taxon>Asteraceae</taxon>
        <taxon>Asteroideae</taxon>
        <taxon>Anthemideae</taxon>
        <taxon>Anthemidinae</taxon>
        <taxon>Tanacetum</taxon>
    </lineage>
</organism>
<keyword evidence="1" id="KW-1133">Transmembrane helix</keyword>
<evidence type="ECO:0000256" key="1">
    <source>
        <dbReference type="SAM" id="Phobius"/>
    </source>
</evidence>
<keyword evidence="3" id="KW-1185">Reference proteome</keyword>
<name>A0ABQ5CC57_9ASTR</name>